<dbReference type="Proteomes" id="UP001055013">
    <property type="component" value="Unassembled WGS sequence"/>
</dbReference>
<evidence type="ECO:0000313" key="1">
    <source>
        <dbReference type="EMBL" id="GJH22825.1"/>
    </source>
</evidence>
<keyword evidence="2" id="KW-1185">Reference proteome</keyword>
<sequence length="79" mass="8481">MDRITRAAKQIHAMRRGSLRGGVARHALDLLPAVIARFVERNPGIDANLLAHSALTVVDKVACGRCDVGPIAAAISIWR</sequence>
<protein>
    <submittedName>
        <fullName evidence="1">Uncharacterized protein</fullName>
    </submittedName>
</protein>
<reference evidence="1" key="1">
    <citation type="submission" date="2021-09" db="EMBL/GenBank/DDBJ databases">
        <title>Isolation and characterization of 3-chlorobenzoate degrading bacteria from soils in Shizuoka.</title>
        <authorList>
            <person name="Ifat A."/>
            <person name="Ogawa N."/>
            <person name="Kimbara K."/>
            <person name="Moriuchi R."/>
            <person name="Dohra H."/>
            <person name="Shintani M."/>
        </authorList>
    </citation>
    <scope>NUCLEOTIDE SEQUENCE</scope>
    <source>
        <strain evidence="1">19CS2-2</strain>
    </source>
</reference>
<organism evidence="1 2">
    <name type="scientific">Caballeronia novacaledonica</name>
    <dbReference type="NCBI Taxonomy" id="1544861"/>
    <lineage>
        <taxon>Bacteria</taxon>
        <taxon>Pseudomonadati</taxon>
        <taxon>Pseudomonadota</taxon>
        <taxon>Betaproteobacteria</taxon>
        <taxon>Burkholderiales</taxon>
        <taxon>Burkholderiaceae</taxon>
        <taxon>Caballeronia</taxon>
    </lineage>
</organism>
<comment type="caution">
    <text evidence="1">The sequence shown here is derived from an EMBL/GenBank/DDBJ whole genome shotgun (WGS) entry which is preliminary data.</text>
</comment>
<name>A0ACB5R6R6_9BURK</name>
<dbReference type="EMBL" id="BPUR01000057">
    <property type="protein sequence ID" value="GJH22825.1"/>
    <property type="molecule type" value="Genomic_DNA"/>
</dbReference>
<evidence type="ECO:0000313" key="2">
    <source>
        <dbReference type="Proteomes" id="UP001055013"/>
    </source>
</evidence>
<proteinExistence type="predicted"/>
<accession>A0ACB5R6R6</accession>
<gene>
    <name evidence="1" type="ORF">CBA19CS22_39805</name>
</gene>